<accession>A0A1R2B300</accession>
<gene>
    <name evidence="1" type="ORF">SteCoe_30737</name>
</gene>
<keyword evidence="2" id="KW-1185">Reference proteome</keyword>
<dbReference type="OrthoDB" id="311840at2759"/>
<reference evidence="1 2" key="1">
    <citation type="submission" date="2016-11" db="EMBL/GenBank/DDBJ databases">
        <title>The macronuclear genome of Stentor coeruleus: a giant cell with tiny introns.</title>
        <authorList>
            <person name="Slabodnick M."/>
            <person name="Ruby J.G."/>
            <person name="Reiff S.B."/>
            <person name="Swart E.C."/>
            <person name="Gosai S."/>
            <person name="Prabakaran S."/>
            <person name="Witkowska E."/>
            <person name="Larue G.E."/>
            <person name="Fisher S."/>
            <person name="Freeman R.M."/>
            <person name="Gunawardena J."/>
            <person name="Chu W."/>
            <person name="Stover N.A."/>
            <person name="Gregory B.D."/>
            <person name="Nowacki M."/>
            <person name="Derisi J."/>
            <person name="Roy S.W."/>
            <person name="Marshall W.F."/>
            <person name="Sood P."/>
        </authorList>
    </citation>
    <scope>NUCLEOTIDE SEQUENCE [LARGE SCALE GENOMIC DNA]</scope>
    <source>
        <strain evidence="1">WM001</strain>
    </source>
</reference>
<comment type="caution">
    <text evidence="1">The sequence shown here is derived from an EMBL/GenBank/DDBJ whole genome shotgun (WGS) entry which is preliminary data.</text>
</comment>
<name>A0A1R2B300_9CILI</name>
<evidence type="ECO:0000313" key="1">
    <source>
        <dbReference type="EMBL" id="OMJ71126.1"/>
    </source>
</evidence>
<sequence>MGQNSSCDCANDEPRLHIESYVDLPNINKEDVSQILKCFEYLNPKKGVVGHESLIRCKDNCPVYMDEIVDTLLSTNSDINFDEFFKLMKPKVMILKMQNQDSVLMESNSTNVSCLICPYKSSHNVSVQI</sequence>
<dbReference type="EMBL" id="MPUH01001020">
    <property type="protein sequence ID" value="OMJ71126.1"/>
    <property type="molecule type" value="Genomic_DNA"/>
</dbReference>
<evidence type="ECO:0000313" key="2">
    <source>
        <dbReference type="Proteomes" id="UP000187209"/>
    </source>
</evidence>
<protein>
    <submittedName>
        <fullName evidence="1">Uncharacterized protein</fullName>
    </submittedName>
</protein>
<dbReference type="AlphaFoldDB" id="A0A1R2B300"/>
<organism evidence="1 2">
    <name type="scientific">Stentor coeruleus</name>
    <dbReference type="NCBI Taxonomy" id="5963"/>
    <lineage>
        <taxon>Eukaryota</taxon>
        <taxon>Sar</taxon>
        <taxon>Alveolata</taxon>
        <taxon>Ciliophora</taxon>
        <taxon>Postciliodesmatophora</taxon>
        <taxon>Heterotrichea</taxon>
        <taxon>Heterotrichida</taxon>
        <taxon>Stentoridae</taxon>
        <taxon>Stentor</taxon>
    </lineage>
</organism>
<dbReference type="Proteomes" id="UP000187209">
    <property type="component" value="Unassembled WGS sequence"/>
</dbReference>
<proteinExistence type="predicted"/>